<feature type="domain" description="Yeast cell wall synthesis Kre9/Knh1-like N-terminal" evidence="4">
    <location>
        <begin position="26"/>
        <end position="113"/>
    </location>
</feature>
<dbReference type="InterPro" id="IPR018466">
    <property type="entry name" value="Kre9/Knh1-like_N"/>
</dbReference>
<comment type="caution">
    <text evidence="5">The sequence shown here is derived from an EMBL/GenBank/DDBJ whole genome shotgun (WGS) entry which is preliminary data.</text>
</comment>
<keyword evidence="6" id="KW-1185">Reference proteome</keyword>
<keyword evidence="1 3" id="KW-0732">Signal</keyword>
<proteinExistence type="predicted"/>
<protein>
    <recommendedName>
        <fullName evidence="4">Yeast cell wall synthesis Kre9/Knh1-like N-terminal domain-containing protein</fullName>
    </recommendedName>
</protein>
<reference evidence="5 6" key="1">
    <citation type="journal article" date="2018" name="IMA Fungus">
        <title>IMA Genome-F 9: Draft genome sequence of Annulohypoxylon stygium, Aspergillus mulundensis, Berkeleyomyces basicola (syn. Thielaviopsis basicola), Ceratocystis smalleyi, two Cercospora beticola strains, Coleophoma cylindrospora, Fusarium fracticaudum, Phialophora cf. hyalina, and Morchella septimelata.</title>
        <authorList>
            <person name="Wingfield B.D."/>
            <person name="Bills G.F."/>
            <person name="Dong Y."/>
            <person name="Huang W."/>
            <person name="Nel W.J."/>
            <person name="Swalarsk-Parry B.S."/>
            <person name="Vaghefi N."/>
            <person name="Wilken P.M."/>
            <person name="An Z."/>
            <person name="de Beer Z.W."/>
            <person name="De Vos L."/>
            <person name="Chen L."/>
            <person name="Duong T.A."/>
            <person name="Gao Y."/>
            <person name="Hammerbacher A."/>
            <person name="Kikkert J.R."/>
            <person name="Li Y."/>
            <person name="Li H."/>
            <person name="Li K."/>
            <person name="Li Q."/>
            <person name="Liu X."/>
            <person name="Ma X."/>
            <person name="Naidoo K."/>
            <person name="Pethybridge S.J."/>
            <person name="Sun J."/>
            <person name="Steenkamp E.T."/>
            <person name="van der Nest M.A."/>
            <person name="van Wyk S."/>
            <person name="Wingfield M.J."/>
            <person name="Xiong C."/>
            <person name="Yue Q."/>
            <person name="Zhang X."/>
        </authorList>
    </citation>
    <scope>NUCLEOTIDE SEQUENCE [LARGE SCALE GENOMIC DNA]</scope>
    <source>
        <strain evidence="5 6">DSM 5745</strain>
    </source>
</reference>
<evidence type="ECO:0000256" key="1">
    <source>
        <dbReference type="ARBA" id="ARBA00022729"/>
    </source>
</evidence>
<dbReference type="GeneID" id="38115690"/>
<feature type="chain" id="PRO_5017726148" description="Yeast cell wall synthesis Kre9/Knh1-like N-terminal domain-containing protein" evidence="3">
    <location>
        <begin position="19"/>
        <end position="233"/>
    </location>
</feature>
<evidence type="ECO:0000313" key="6">
    <source>
        <dbReference type="Proteomes" id="UP000256690"/>
    </source>
</evidence>
<dbReference type="Proteomes" id="UP000256690">
    <property type="component" value="Unassembled WGS sequence"/>
</dbReference>
<evidence type="ECO:0000256" key="3">
    <source>
        <dbReference type="SAM" id="SignalP"/>
    </source>
</evidence>
<name>A0A3D8S629_9EURO</name>
<evidence type="ECO:0000313" key="5">
    <source>
        <dbReference type="EMBL" id="RDW81763.1"/>
    </source>
</evidence>
<sequence length="233" mass="23733">MRSVFFLALSAVATLAAARENAFNIPKDGYSFTAGEATTLSWDPSTEGTVTLKLQYGDVLTSSSGTTLASSIPNSGSFTWSVPSDIDDHSDYTIEIVSDSDADATNYLPRFSIEGAEPVTTTSSTTTTTETSSTETSTETSSTTTKTTLTTTTTTTTESTTSPTPTSTSSETPSETPASATSTESASSTSSESATDSPTSIPSVNGEDGDNAGMSNRVSGGLLALALGVAALV</sequence>
<feature type="compositionally biased region" description="Low complexity" evidence="2">
    <location>
        <begin position="120"/>
        <end position="200"/>
    </location>
</feature>
<dbReference type="RefSeq" id="XP_026604816.1">
    <property type="nucleotide sequence ID" value="XM_026747336.1"/>
</dbReference>
<evidence type="ECO:0000256" key="2">
    <source>
        <dbReference type="SAM" id="MobiDB-lite"/>
    </source>
</evidence>
<dbReference type="PANTHER" id="PTHR40633:SF5">
    <property type="entry name" value="ANCHORED PROTEIN, PUTATIVE (AFU_ORTHOLOGUE AFUA_8G04370)-RELATED"/>
    <property type="match status" value="1"/>
</dbReference>
<dbReference type="AlphaFoldDB" id="A0A3D8S629"/>
<dbReference type="EMBL" id="PVWQ01000005">
    <property type="protein sequence ID" value="RDW81763.1"/>
    <property type="molecule type" value="Genomic_DNA"/>
</dbReference>
<dbReference type="OrthoDB" id="2260257at2759"/>
<organism evidence="5 6">
    <name type="scientific">Aspergillus mulundensis</name>
    <dbReference type="NCBI Taxonomy" id="1810919"/>
    <lineage>
        <taxon>Eukaryota</taxon>
        <taxon>Fungi</taxon>
        <taxon>Dikarya</taxon>
        <taxon>Ascomycota</taxon>
        <taxon>Pezizomycotina</taxon>
        <taxon>Eurotiomycetes</taxon>
        <taxon>Eurotiomycetidae</taxon>
        <taxon>Eurotiales</taxon>
        <taxon>Aspergillaceae</taxon>
        <taxon>Aspergillus</taxon>
        <taxon>Aspergillus subgen. Nidulantes</taxon>
    </lineage>
</organism>
<feature type="signal peptide" evidence="3">
    <location>
        <begin position="1"/>
        <end position="18"/>
    </location>
</feature>
<evidence type="ECO:0000259" key="4">
    <source>
        <dbReference type="Pfam" id="PF10342"/>
    </source>
</evidence>
<dbReference type="Pfam" id="PF10342">
    <property type="entry name" value="Kre9_KNH"/>
    <property type="match status" value="1"/>
</dbReference>
<gene>
    <name evidence="5" type="ORF">DSM5745_05320</name>
</gene>
<feature type="region of interest" description="Disordered" evidence="2">
    <location>
        <begin position="110"/>
        <end position="214"/>
    </location>
</feature>
<dbReference type="PANTHER" id="PTHR40633">
    <property type="entry name" value="MATRIX PROTEIN, PUTATIVE (AFU_ORTHOLOGUE AFUA_8G05410)-RELATED"/>
    <property type="match status" value="1"/>
</dbReference>
<dbReference type="STRING" id="1810919.A0A3D8S629"/>
<accession>A0A3D8S629</accession>
<dbReference type="InterPro" id="IPR052982">
    <property type="entry name" value="SRP1/TIP1-like"/>
</dbReference>